<dbReference type="GO" id="GO:0016567">
    <property type="term" value="P:protein ubiquitination"/>
    <property type="evidence" value="ECO:0007669"/>
    <property type="project" value="InterPro"/>
</dbReference>
<protein>
    <recommendedName>
        <fullName evidence="1">U-box domain-containing protein</fullName>
    </recommendedName>
</protein>
<dbReference type="GO" id="GO:0004842">
    <property type="term" value="F:ubiquitin-protein transferase activity"/>
    <property type="evidence" value="ECO:0007669"/>
    <property type="project" value="InterPro"/>
</dbReference>
<organism evidence="2 3">
    <name type="scientific">Halteria grandinella</name>
    <dbReference type="NCBI Taxonomy" id="5974"/>
    <lineage>
        <taxon>Eukaryota</taxon>
        <taxon>Sar</taxon>
        <taxon>Alveolata</taxon>
        <taxon>Ciliophora</taxon>
        <taxon>Intramacronucleata</taxon>
        <taxon>Spirotrichea</taxon>
        <taxon>Stichotrichia</taxon>
        <taxon>Sporadotrichida</taxon>
        <taxon>Halteriidae</taxon>
        <taxon>Halteria</taxon>
    </lineage>
</organism>
<feature type="domain" description="U-box" evidence="1">
    <location>
        <begin position="16"/>
        <end position="89"/>
    </location>
</feature>
<dbReference type="SMART" id="SM00504">
    <property type="entry name" value="Ubox"/>
    <property type="match status" value="1"/>
</dbReference>
<sequence>MGNQQTKGSTPEIPQSIIQTFYCPISQEIMKDPVMTADGHSYEKKNIEKWLTNNNKSPLTGEVLTNKALIPNHSLRSTIKDFLSKNPIIKEQLDIQEAIKISQG</sequence>
<dbReference type="AlphaFoldDB" id="A0A8J8NMP8"/>
<dbReference type="CDD" id="cd16655">
    <property type="entry name" value="RING-Ubox_WDSUB1-like"/>
    <property type="match status" value="1"/>
</dbReference>
<evidence type="ECO:0000313" key="3">
    <source>
        <dbReference type="Proteomes" id="UP000785679"/>
    </source>
</evidence>
<comment type="caution">
    <text evidence="2">The sequence shown here is derived from an EMBL/GenBank/DDBJ whole genome shotgun (WGS) entry which is preliminary data.</text>
</comment>
<dbReference type="InterPro" id="IPR003613">
    <property type="entry name" value="Ubox_domain"/>
</dbReference>
<dbReference type="InterPro" id="IPR052085">
    <property type="entry name" value="WD-SAM-U-box"/>
</dbReference>
<dbReference type="PANTHER" id="PTHR46573">
    <property type="entry name" value="WD REPEAT, SAM AND U-BOX DOMAIN-CONTAINING PROTEIN 1"/>
    <property type="match status" value="1"/>
</dbReference>
<reference evidence="2" key="1">
    <citation type="submission" date="2019-06" db="EMBL/GenBank/DDBJ databases">
        <authorList>
            <person name="Zheng W."/>
        </authorList>
    </citation>
    <scope>NUCLEOTIDE SEQUENCE</scope>
    <source>
        <strain evidence="2">QDHG01</strain>
    </source>
</reference>
<dbReference type="SUPFAM" id="SSF57850">
    <property type="entry name" value="RING/U-box"/>
    <property type="match status" value="1"/>
</dbReference>
<dbReference type="OrthoDB" id="273087at2759"/>
<evidence type="ECO:0000313" key="2">
    <source>
        <dbReference type="EMBL" id="TNV76976.1"/>
    </source>
</evidence>
<proteinExistence type="predicted"/>
<accession>A0A8J8NMP8</accession>
<keyword evidence="3" id="KW-1185">Reference proteome</keyword>
<dbReference type="Pfam" id="PF04564">
    <property type="entry name" value="U-box"/>
    <property type="match status" value="1"/>
</dbReference>
<dbReference type="Gene3D" id="3.30.40.10">
    <property type="entry name" value="Zinc/RING finger domain, C3HC4 (zinc finger)"/>
    <property type="match status" value="1"/>
</dbReference>
<evidence type="ECO:0000259" key="1">
    <source>
        <dbReference type="PROSITE" id="PS51698"/>
    </source>
</evidence>
<gene>
    <name evidence="2" type="ORF">FGO68_gene15513</name>
</gene>
<dbReference type="InterPro" id="IPR013083">
    <property type="entry name" value="Znf_RING/FYVE/PHD"/>
</dbReference>
<dbReference type="PANTHER" id="PTHR46573:SF1">
    <property type="entry name" value="WD REPEAT, SAM AND U-BOX DOMAIN-CONTAINING PROTEIN 1"/>
    <property type="match status" value="1"/>
</dbReference>
<dbReference type="Proteomes" id="UP000785679">
    <property type="component" value="Unassembled WGS sequence"/>
</dbReference>
<dbReference type="EMBL" id="RRYP01012645">
    <property type="protein sequence ID" value="TNV76976.1"/>
    <property type="molecule type" value="Genomic_DNA"/>
</dbReference>
<dbReference type="PROSITE" id="PS51698">
    <property type="entry name" value="U_BOX"/>
    <property type="match status" value="1"/>
</dbReference>
<name>A0A8J8NMP8_HALGN</name>